<dbReference type="Proteomes" id="UP000185434">
    <property type="component" value="Chromosome"/>
</dbReference>
<dbReference type="GO" id="GO:0006508">
    <property type="term" value="P:proteolysis"/>
    <property type="evidence" value="ECO:0007669"/>
    <property type="project" value="UniProtKB-KW"/>
</dbReference>
<feature type="transmembrane region" description="Helical" evidence="14">
    <location>
        <begin position="348"/>
        <end position="369"/>
    </location>
</feature>
<dbReference type="Pfam" id="PF02163">
    <property type="entry name" value="Peptidase_M50"/>
    <property type="match status" value="1"/>
</dbReference>
<feature type="transmembrane region" description="Helical" evidence="14">
    <location>
        <begin position="98"/>
        <end position="120"/>
    </location>
</feature>
<proteinExistence type="inferred from homology"/>
<evidence type="ECO:0000256" key="10">
    <source>
        <dbReference type="ARBA" id="ARBA00023049"/>
    </source>
</evidence>
<dbReference type="CDD" id="cd06163">
    <property type="entry name" value="S2P-M50_PDZ_RseP-like"/>
    <property type="match status" value="1"/>
</dbReference>
<evidence type="ECO:0000256" key="8">
    <source>
        <dbReference type="ARBA" id="ARBA00022833"/>
    </source>
</evidence>
<evidence type="ECO:0000256" key="7">
    <source>
        <dbReference type="ARBA" id="ARBA00022801"/>
    </source>
</evidence>
<dbReference type="CDD" id="cd23081">
    <property type="entry name" value="cpPDZ_EcRseP-like"/>
    <property type="match status" value="1"/>
</dbReference>
<evidence type="ECO:0000313" key="16">
    <source>
        <dbReference type="EMBL" id="APT89107.1"/>
    </source>
</evidence>
<dbReference type="InterPro" id="IPR036034">
    <property type="entry name" value="PDZ_sf"/>
</dbReference>
<evidence type="ECO:0000256" key="4">
    <source>
        <dbReference type="ARBA" id="ARBA00019897"/>
    </source>
</evidence>
<gene>
    <name evidence="16" type="ORF">CFRA_07375</name>
</gene>
<dbReference type="AlphaFoldDB" id="A0A1L7CTF0"/>
<evidence type="ECO:0000256" key="14">
    <source>
        <dbReference type="SAM" id="Phobius"/>
    </source>
</evidence>
<dbReference type="RefSeq" id="WP_075664089.1">
    <property type="nucleotide sequence ID" value="NZ_CP009247.1"/>
</dbReference>
<dbReference type="SUPFAM" id="SSF50156">
    <property type="entry name" value="PDZ domain-like"/>
    <property type="match status" value="1"/>
</dbReference>
<evidence type="ECO:0000256" key="3">
    <source>
        <dbReference type="ARBA" id="ARBA00007931"/>
    </source>
</evidence>
<protein>
    <recommendedName>
        <fullName evidence="4">Zinc metalloprotease Rip1</fullName>
    </recommendedName>
    <alternativeName>
        <fullName evidence="12">S2P endopeptidase</fullName>
    </alternativeName>
    <alternativeName>
        <fullName evidence="13">Site-2-type intramembrane protease</fullName>
    </alternativeName>
</protein>
<evidence type="ECO:0000259" key="15">
    <source>
        <dbReference type="PROSITE" id="PS50106"/>
    </source>
</evidence>
<dbReference type="EMBL" id="CP009247">
    <property type="protein sequence ID" value="APT89107.1"/>
    <property type="molecule type" value="Genomic_DNA"/>
</dbReference>
<dbReference type="InterPro" id="IPR008915">
    <property type="entry name" value="Peptidase_M50"/>
</dbReference>
<evidence type="ECO:0000256" key="12">
    <source>
        <dbReference type="ARBA" id="ARBA00032214"/>
    </source>
</evidence>
<evidence type="ECO:0000256" key="1">
    <source>
        <dbReference type="ARBA" id="ARBA00001947"/>
    </source>
</evidence>
<comment type="subcellular location">
    <subcellularLocation>
        <location evidence="2">Membrane</location>
        <topology evidence="2">Multi-pass membrane protein</topology>
    </subcellularLocation>
</comment>
<dbReference type="GO" id="GO:0004222">
    <property type="term" value="F:metalloendopeptidase activity"/>
    <property type="evidence" value="ECO:0007669"/>
    <property type="project" value="InterPro"/>
</dbReference>
<sequence>MVAYIAGVALFALGIAVTIALHEAGHLVAARSFGMRVRRYMIGFGPEVFSRKIGQTRYGVCALPLGGFCEIAGMTALDEVTEDEEPYAMRNQARWKRVVVLLGGILMNLLIGLTILYGVAVTSGIPNPYADRTAVVGEVLPDGTAAAADIEEGDRILAVDGEEIPDFLTLRETVREMPGGDAELTVERDGARRTVDVDVADAGGVGAVGLVGAPVPEAVKRFGPLEAVPATGAYTGELLQGTLTALGKLPAQIPGVVASIFGGERSQESPMSVVGASRVGGELVERSLWDVFWMMLASLNFFLALFNLIPLPPFDGGHVAVVIWEAVRDRVRALRGLPPAGPADYTRLLPLTYAVGAALLALGAVVIVADVVNPVRLFG</sequence>
<dbReference type="PANTHER" id="PTHR42837:SF2">
    <property type="entry name" value="MEMBRANE METALLOPROTEASE ARASP2, CHLOROPLASTIC-RELATED"/>
    <property type="match status" value="1"/>
</dbReference>
<dbReference type="Pfam" id="PF17820">
    <property type="entry name" value="PDZ_6"/>
    <property type="match status" value="1"/>
</dbReference>
<dbReference type="InterPro" id="IPR041489">
    <property type="entry name" value="PDZ_6"/>
</dbReference>
<evidence type="ECO:0000256" key="11">
    <source>
        <dbReference type="ARBA" id="ARBA00023136"/>
    </source>
</evidence>
<dbReference type="SMART" id="SM00228">
    <property type="entry name" value="PDZ"/>
    <property type="match status" value="1"/>
</dbReference>
<keyword evidence="7" id="KW-0378">Hydrolase</keyword>
<keyword evidence="11 14" id="KW-0472">Membrane</keyword>
<dbReference type="STRING" id="1437875.CFRA_07375"/>
<keyword evidence="9 14" id="KW-1133">Transmembrane helix</keyword>
<evidence type="ECO:0000256" key="13">
    <source>
        <dbReference type="ARBA" id="ARBA00033476"/>
    </source>
</evidence>
<dbReference type="PROSITE" id="PS50106">
    <property type="entry name" value="PDZ"/>
    <property type="match status" value="1"/>
</dbReference>
<evidence type="ECO:0000256" key="2">
    <source>
        <dbReference type="ARBA" id="ARBA00004141"/>
    </source>
</evidence>
<name>A0A1L7CTF0_9CORY</name>
<evidence type="ECO:0000313" key="17">
    <source>
        <dbReference type="Proteomes" id="UP000185434"/>
    </source>
</evidence>
<comment type="cofactor">
    <cofactor evidence="1">
        <name>Zn(2+)</name>
        <dbReference type="ChEBI" id="CHEBI:29105"/>
    </cofactor>
</comment>
<feature type="transmembrane region" description="Helical" evidence="14">
    <location>
        <begin position="6"/>
        <end position="29"/>
    </location>
</feature>
<dbReference type="Gene3D" id="2.30.42.10">
    <property type="match status" value="1"/>
</dbReference>
<dbReference type="OrthoDB" id="9782003at2"/>
<keyword evidence="8" id="KW-0862">Zinc</keyword>
<keyword evidence="5" id="KW-0645">Protease</keyword>
<keyword evidence="10" id="KW-0482">Metalloprotease</keyword>
<comment type="similarity">
    <text evidence="3">Belongs to the peptidase M50B family.</text>
</comment>
<evidence type="ECO:0000256" key="9">
    <source>
        <dbReference type="ARBA" id="ARBA00022989"/>
    </source>
</evidence>
<evidence type="ECO:0000256" key="6">
    <source>
        <dbReference type="ARBA" id="ARBA00022692"/>
    </source>
</evidence>
<dbReference type="InterPro" id="IPR001478">
    <property type="entry name" value="PDZ"/>
</dbReference>
<keyword evidence="17" id="KW-1185">Reference proteome</keyword>
<reference evidence="16 17" key="1">
    <citation type="submission" date="2014-08" db="EMBL/GenBank/DDBJ databases">
        <title>Complete genome sequence of Corynebacterium frankenforstense ST18(T) (=DSM 45800(T)), isolated from raw cow milk.</title>
        <authorList>
            <person name="Ruckert C."/>
            <person name="Albersmeier A."/>
            <person name="Winkler A."/>
            <person name="Lipski A."/>
            <person name="Kalinowski J."/>
        </authorList>
    </citation>
    <scope>NUCLEOTIDE SEQUENCE [LARGE SCALE GENOMIC DNA]</scope>
    <source>
        <strain evidence="16 17">ST18</strain>
    </source>
</reference>
<organism evidence="16 17">
    <name type="scientific">Corynebacterium frankenforstense DSM 45800</name>
    <dbReference type="NCBI Taxonomy" id="1437875"/>
    <lineage>
        <taxon>Bacteria</taxon>
        <taxon>Bacillati</taxon>
        <taxon>Actinomycetota</taxon>
        <taxon>Actinomycetes</taxon>
        <taxon>Mycobacteriales</taxon>
        <taxon>Corynebacteriaceae</taxon>
        <taxon>Corynebacterium</taxon>
    </lineage>
</organism>
<accession>A0A1L7CTF0</accession>
<dbReference type="KEGG" id="cfk:CFRA_07375"/>
<feature type="domain" description="PDZ" evidence="15">
    <location>
        <begin position="117"/>
        <end position="164"/>
    </location>
</feature>
<evidence type="ECO:0000256" key="5">
    <source>
        <dbReference type="ARBA" id="ARBA00022670"/>
    </source>
</evidence>
<keyword evidence="6 14" id="KW-0812">Transmembrane</keyword>
<dbReference type="PANTHER" id="PTHR42837">
    <property type="entry name" value="REGULATOR OF SIGMA-E PROTEASE RSEP"/>
    <property type="match status" value="1"/>
</dbReference>
<dbReference type="InterPro" id="IPR004387">
    <property type="entry name" value="Pept_M50_Zn"/>
</dbReference>
<dbReference type="GO" id="GO:0016020">
    <property type="term" value="C:membrane"/>
    <property type="evidence" value="ECO:0007669"/>
    <property type="project" value="UniProtKB-SubCell"/>
</dbReference>